<reference evidence="2" key="1">
    <citation type="journal article" date="2022" name="Int. J. Mol. Sci.">
        <title>Draft Genome of Tanacetum Coccineum: Genomic Comparison of Closely Related Tanacetum-Family Plants.</title>
        <authorList>
            <person name="Yamashiro T."/>
            <person name="Shiraishi A."/>
            <person name="Nakayama K."/>
            <person name="Satake H."/>
        </authorList>
    </citation>
    <scope>NUCLEOTIDE SEQUENCE</scope>
</reference>
<feature type="region of interest" description="Disordered" evidence="1">
    <location>
        <begin position="27"/>
        <end position="59"/>
    </location>
</feature>
<dbReference type="Proteomes" id="UP001151760">
    <property type="component" value="Unassembled WGS sequence"/>
</dbReference>
<feature type="compositionally biased region" description="Low complexity" evidence="1">
    <location>
        <begin position="175"/>
        <end position="184"/>
    </location>
</feature>
<dbReference type="EMBL" id="BQNB010014989">
    <property type="protein sequence ID" value="GJT34720.1"/>
    <property type="molecule type" value="Genomic_DNA"/>
</dbReference>
<proteinExistence type="predicted"/>
<evidence type="ECO:0000256" key="1">
    <source>
        <dbReference type="SAM" id="MobiDB-lite"/>
    </source>
</evidence>
<accession>A0ABQ5D787</accession>
<name>A0ABQ5D787_9ASTR</name>
<reference evidence="2" key="2">
    <citation type="submission" date="2022-01" db="EMBL/GenBank/DDBJ databases">
        <authorList>
            <person name="Yamashiro T."/>
            <person name="Shiraishi A."/>
            <person name="Satake H."/>
            <person name="Nakayama K."/>
        </authorList>
    </citation>
    <scope>NUCLEOTIDE SEQUENCE</scope>
</reference>
<evidence type="ECO:0000313" key="3">
    <source>
        <dbReference type="Proteomes" id="UP001151760"/>
    </source>
</evidence>
<gene>
    <name evidence="2" type="ORF">Tco_0925139</name>
</gene>
<protein>
    <submittedName>
        <fullName evidence="2">Uncharacterized protein</fullName>
    </submittedName>
</protein>
<evidence type="ECO:0000313" key="2">
    <source>
        <dbReference type="EMBL" id="GJT34720.1"/>
    </source>
</evidence>
<feature type="compositionally biased region" description="Acidic residues" evidence="1">
    <location>
        <begin position="149"/>
        <end position="166"/>
    </location>
</feature>
<keyword evidence="3" id="KW-1185">Reference proteome</keyword>
<feature type="region of interest" description="Disordered" evidence="1">
    <location>
        <begin position="144"/>
        <end position="188"/>
    </location>
</feature>
<comment type="caution">
    <text evidence="2">The sequence shown here is derived from an EMBL/GenBank/DDBJ whole genome shotgun (WGS) entry which is preliminary data.</text>
</comment>
<organism evidence="2 3">
    <name type="scientific">Tanacetum coccineum</name>
    <dbReference type="NCBI Taxonomy" id="301880"/>
    <lineage>
        <taxon>Eukaryota</taxon>
        <taxon>Viridiplantae</taxon>
        <taxon>Streptophyta</taxon>
        <taxon>Embryophyta</taxon>
        <taxon>Tracheophyta</taxon>
        <taxon>Spermatophyta</taxon>
        <taxon>Magnoliopsida</taxon>
        <taxon>eudicotyledons</taxon>
        <taxon>Gunneridae</taxon>
        <taxon>Pentapetalae</taxon>
        <taxon>asterids</taxon>
        <taxon>campanulids</taxon>
        <taxon>Asterales</taxon>
        <taxon>Asteraceae</taxon>
        <taxon>Asteroideae</taxon>
        <taxon>Anthemideae</taxon>
        <taxon>Anthemidinae</taxon>
        <taxon>Tanacetum</taxon>
    </lineage>
</organism>
<sequence length="251" mass="28027">MSALNLNKPIFSAFFIIHSESASGHDVSTDFTAEADPGLSAPNDSIPPQQGMDEGTKKTSYDHIFTGTDPHVRADQTKSINEGLELVLLTQLKQKRSKLPMLYLEIKKRPPVTKYHEIKKRPPSQSKLEVILAKLVSAKYKPKLQTLDSPEDDPVIIADESDEDEPNDKTEDTSVPRSSSPKSSQIQELTKQVLILQSQKHKLELEKNKAEAEAALLKSLNPHFHISLPTELKDLPSKFNELTEEIKGLKT</sequence>